<keyword evidence="7" id="KW-1185">Reference proteome</keyword>
<feature type="domain" description="Importin N-terminal" evidence="5">
    <location>
        <begin position="26"/>
        <end position="102"/>
    </location>
</feature>
<dbReference type="PROSITE" id="PS50166">
    <property type="entry name" value="IMPORTIN_B_NT"/>
    <property type="match status" value="1"/>
</dbReference>
<gene>
    <name evidence="6" type="ORF">B0T19DRAFT_443993</name>
</gene>
<dbReference type="SUPFAM" id="SSF48371">
    <property type="entry name" value="ARM repeat"/>
    <property type="match status" value="1"/>
</dbReference>
<evidence type="ECO:0000256" key="4">
    <source>
        <dbReference type="ARBA" id="ARBA00023242"/>
    </source>
</evidence>
<name>A0AAE0IGP8_9PEZI</name>
<dbReference type="InterPro" id="IPR016024">
    <property type="entry name" value="ARM-type_fold"/>
</dbReference>
<dbReference type="Pfam" id="PF25018">
    <property type="entry name" value="HEAT_IPO9_c"/>
    <property type="match status" value="1"/>
</dbReference>
<evidence type="ECO:0000256" key="1">
    <source>
        <dbReference type="ARBA" id="ARBA00004123"/>
    </source>
</evidence>
<dbReference type="InterPro" id="IPR011989">
    <property type="entry name" value="ARM-like"/>
</dbReference>
<organism evidence="6 7">
    <name type="scientific">Cercophora scortea</name>
    <dbReference type="NCBI Taxonomy" id="314031"/>
    <lineage>
        <taxon>Eukaryota</taxon>
        <taxon>Fungi</taxon>
        <taxon>Dikarya</taxon>
        <taxon>Ascomycota</taxon>
        <taxon>Pezizomycotina</taxon>
        <taxon>Sordariomycetes</taxon>
        <taxon>Sordariomycetidae</taxon>
        <taxon>Sordariales</taxon>
        <taxon>Lasiosphaeriaceae</taxon>
        <taxon>Cercophora</taxon>
    </lineage>
</organism>
<dbReference type="Gene3D" id="1.25.10.10">
    <property type="entry name" value="Leucine-rich Repeat Variant"/>
    <property type="match status" value="1"/>
</dbReference>
<dbReference type="EMBL" id="JAUEPO010000004">
    <property type="protein sequence ID" value="KAK3324585.1"/>
    <property type="molecule type" value="Genomic_DNA"/>
</dbReference>
<keyword evidence="3" id="KW-0653">Protein transport</keyword>
<evidence type="ECO:0000256" key="2">
    <source>
        <dbReference type="ARBA" id="ARBA00022448"/>
    </source>
</evidence>
<dbReference type="PANTHER" id="PTHR10997:SF9">
    <property type="entry name" value="IMPORTIN-9"/>
    <property type="match status" value="1"/>
</dbReference>
<dbReference type="Proteomes" id="UP001286456">
    <property type="component" value="Unassembled WGS sequence"/>
</dbReference>
<dbReference type="AlphaFoldDB" id="A0AAE0IGP8"/>
<protein>
    <submittedName>
        <fullName evidence="6">Armadillo-type protein</fullName>
    </submittedName>
</protein>
<dbReference type="Pfam" id="PF03810">
    <property type="entry name" value="IBN_N"/>
    <property type="match status" value="1"/>
</dbReference>
<dbReference type="GO" id="GO:0005829">
    <property type="term" value="C:cytosol"/>
    <property type="evidence" value="ECO:0007669"/>
    <property type="project" value="TreeGrafter"/>
</dbReference>
<reference evidence="6" key="2">
    <citation type="submission" date="2023-06" db="EMBL/GenBank/DDBJ databases">
        <authorList>
            <consortium name="Lawrence Berkeley National Laboratory"/>
            <person name="Haridas S."/>
            <person name="Hensen N."/>
            <person name="Bonometti L."/>
            <person name="Westerberg I."/>
            <person name="Brannstrom I.O."/>
            <person name="Guillou S."/>
            <person name="Cros-Aarteil S."/>
            <person name="Calhoun S."/>
            <person name="Kuo A."/>
            <person name="Mondo S."/>
            <person name="Pangilinan J."/>
            <person name="Riley R."/>
            <person name="Labutti K."/>
            <person name="Andreopoulos B."/>
            <person name="Lipzen A."/>
            <person name="Chen C."/>
            <person name="Yanf M."/>
            <person name="Daum C."/>
            <person name="Ng V."/>
            <person name="Clum A."/>
            <person name="Steindorff A."/>
            <person name="Ohm R."/>
            <person name="Martin F."/>
            <person name="Silar P."/>
            <person name="Natvig D."/>
            <person name="Lalanne C."/>
            <person name="Gautier V."/>
            <person name="Ament-Velasquez S.L."/>
            <person name="Kruys A."/>
            <person name="Hutchinson M.I."/>
            <person name="Powell A.J."/>
            <person name="Barry K."/>
            <person name="Miller A.N."/>
            <person name="Grigoriev I.V."/>
            <person name="Debuchy R."/>
            <person name="Gladieux P."/>
            <person name="Thoren M.H."/>
            <person name="Johannesson H."/>
        </authorList>
    </citation>
    <scope>NUCLEOTIDE SEQUENCE</scope>
    <source>
        <strain evidence="6">SMH4131-1</strain>
    </source>
</reference>
<evidence type="ECO:0000256" key="3">
    <source>
        <dbReference type="ARBA" id="ARBA00022927"/>
    </source>
</evidence>
<dbReference type="InterPro" id="IPR056840">
    <property type="entry name" value="HEAT_IPO9_central"/>
</dbReference>
<keyword evidence="4" id="KW-0539">Nucleus</keyword>
<proteinExistence type="predicted"/>
<dbReference type="GO" id="GO:0031267">
    <property type="term" value="F:small GTPase binding"/>
    <property type="evidence" value="ECO:0007669"/>
    <property type="project" value="InterPro"/>
</dbReference>
<keyword evidence="2" id="KW-0813">Transport</keyword>
<reference evidence="6" key="1">
    <citation type="journal article" date="2023" name="Mol. Phylogenet. Evol.">
        <title>Genome-scale phylogeny and comparative genomics of the fungal order Sordariales.</title>
        <authorList>
            <person name="Hensen N."/>
            <person name="Bonometti L."/>
            <person name="Westerberg I."/>
            <person name="Brannstrom I.O."/>
            <person name="Guillou S."/>
            <person name="Cros-Aarteil S."/>
            <person name="Calhoun S."/>
            <person name="Haridas S."/>
            <person name="Kuo A."/>
            <person name="Mondo S."/>
            <person name="Pangilinan J."/>
            <person name="Riley R."/>
            <person name="LaButti K."/>
            <person name="Andreopoulos B."/>
            <person name="Lipzen A."/>
            <person name="Chen C."/>
            <person name="Yan M."/>
            <person name="Daum C."/>
            <person name="Ng V."/>
            <person name="Clum A."/>
            <person name="Steindorff A."/>
            <person name="Ohm R.A."/>
            <person name="Martin F."/>
            <person name="Silar P."/>
            <person name="Natvig D.O."/>
            <person name="Lalanne C."/>
            <person name="Gautier V."/>
            <person name="Ament-Velasquez S.L."/>
            <person name="Kruys A."/>
            <person name="Hutchinson M.I."/>
            <person name="Powell A.J."/>
            <person name="Barry K."/>
            <person name="Miller A.N."/>
            <person name="Grigoriev I.V."/>
            <person name="Debuchy R."/>
            <person name="Gladieux P."/>
            <person name="Hiltunen Thoren M."/>
            <person name="Johannesson H."/>
        </authorList>
    </citation>
    <scope>NUCLEOTIDE SEQUENCE</scope>
    <source>
        <strain evidence="6">SMH4131-1</strain>
    </source>
</reference>
<dbReference type="InterPro" id="IPR001494">
    <property type="entry name" value="Importin-beta_N"/>
</dbReference>
<dbReference type="SMART" id="SM00913">
    <property type="entry name" value="IBN_N"/>
    <property type="match status" value="1"/>
</dbReference>
<evidence type="ECO:0000313" key="7">
    <source>
        <dbReference type="Proteomes" id="UP001286456"/>
    </source>
</evidence>
<evidence type="ECO:0000259" key="5">
    <source>
        <dbReference type="PROSITE" id="PS50166"/>
    </source>
</evidence>
<sequence length="1049" mass="115779">MANMDEALVQLLANTQLSTEGPRKQAEAELVHARGNPEFPLALARIGSHTALSVQIRQSSLTYLRRFIEENWSPEGTDGVHIPIPDQNKDYLRQAVLALVLNDENERKVKVAASYVVSKIAMVDFPLQWPELLPTVLAAMPSGSDAQLHGALRILQDLVEESLSDEQFFSVARDIIKACYDVSINENRKETHRALAVLVFRGCFDLMDIVKEDHKKEVKSFAEEVLSGWLPFLEQVIKLHLPAVADGAHNAVWYGPIALKVQVVKTLIKIKTVFPTLLLPQSPAFFTATWEELVRLQAPYDELFIEADAQGRLEDIDGLPYTLDFLVLDEIDFLNQCIRASPVQKQLEAEINAHGAAHNTPWVLDLMKLIVSYSRITQEEEGLWDIDVSLYLSEETSVTSNYTARTASGDVLIKMGEWLNQRAIEGLFAYTKTLFTSGGADWRSQESALYLFNAIMGDFQECNKQIPDEMANAYLELINYAVNRLDEPILRARGYLVAGTLSQSYQPVIGLLDPAIKAMTDEDSELVQVSCVKAVEGFIKAGVPADRQVPIIMAIQGFLEAKDLTELEDADDLLVTLLDTLRGAITMDIRIAIQPDSKALDLLFLIAKHGATNFQVNGIVTEAFEEIVEALTDQNSYTALCTKVLPSIMGAFDVAHVTNDDPLIEMAAELLSILVEYGSEPLPPFFVASTLPKLNTVLMGSTEGSILRPAAQAVKYMLMHDHQQVFAWQDADGRSGLEVCLLIIDRLLGPLVEDNAASEVGGLAAELVEKAGQDRLGPFLPQLLQAVAARLDTAQAAPFIQSLILVFARLSLSGAQDVVNFLSDIQINGQSGLQVVISKWLENSINFAGYDEIRQNVIALSKLYSLNDPRLTQTQVKGDLVVSNANAGRIMTRSRAKQSEFNDQFQGHHHVEFSNSHSSQDPDTYTIIPASLKILKVLVEELLSASGVKAASSMAAAAAAGFADEDEDVSDDGWEDEPGETLDLSLGSTKADLMGWLDNVVSRQRDDETQAYLTDFFIRAAQENIAGFQEWFEMLTEDEKTKLHELAGQ</sequence>
<comment type="caution">
    <text evidence="6">The sequence shown here is derived from an EMBL/GenBank/DDBJ whole genome shotgun (WGS) entry which is preliminary data.</text>
</comment>
<evidence type="ECO:0000313" key="6">
    <source>
        <dbReference type="EMBL" id="KAK3324585.1"/>
    </source>
</evidence>
<dbReference type="GO" id="GO:0006606">
    <property type="term" value="P:protein import into nucleus"/>
    <property type="evidence" value="ECO:0007669"/>
    <property type="project" value="TreeGrafter"/>
</dbReference>
<dbReference type="GO" id="GO:0005635">
    <property type="term" value="C:nuclear envelope"/>
    <property type="evidence" value="ECO:0007669"/>
    <property type="project" value="TreeGrafter"/>
</dbReference>
<accession>A0AAE0IGP8</accession>
<dbReference type="PANTHER" id="PTHR10997">
    <property type="entry name" value="IMPORTIN-7, 8, 11"/>
    <property type="match status" value="1"/>
</dbReference>
<comment type="subcellular location">
    <subcellularLocation>
        <location evidence="1">Nucleus</location>
    </subcellularLocation>
</comment>